<reference evidence="2" key="1">
    <citation type="journal article" date="2021" name="PeerJ">
        <title>Extensive microbial diversity within the chicken gut microbiome revealed by metagenomics and culture.</title>
        <authorList>
            <person name="Gilroy R."/>
            <person name="Ravi A."/>
            <person name="Getino M."/>
            <person name="Pursley I."/>
            <person name="Horton D.L."/>
            <person name="Alikhan N.F."/>
            <person name="Baker D."/>
            <person name="Gharbi K."/>
            <person name="Hall N."/>
            <person name="Watson M."/>
            <person name="Adriaenssens E.M."/>
            <person name="Foster-Nyarko E."/>
            <person name="Jarju S."/>
            <person name="Secka A."/>
            <person name="Antonio M."/>
            <person name="Oren A."/>
            <person name="Chaudhuri R.R."/>
            <person name="La Ragione R."/>
            <person name="Hildebrand F."/>
            <person name="Pallen M.J."/>
        </authorList>
    </citation>
    <scope>NUCLEOTIDE SEQUENCE</scope>
    <source>
        <strain evidence="2">ChiHecec2B26-12326</strain>
    </source>
</reference>
<dbReference type="EMBL" id="DXEN01000066">
    <property type="protein sequence ID" value="HIX86672.1"/>
    <property type="molecule type" value="Genomic_DNA"/>
</dbReference>
<proteinExistence type="predicted"/>
<dbReference type="Pfam" id="PF19775">
    <property type="entry name" value="DUF6261"/>
    <property type="match status" value="1"/>
</dbReference>
<comment type="caution">
    <text evidence="2">The sequence shown here is derived from an EMBL/GenBank/DDBJ whole genome shotgun (WGS) entry which is preliminary data.</text>
</comment>
<sequence length="276" mass="30178">MAGIIYDFYRGKAKNAQHVQFVTDVLAAVPEAVATERGFAAQRAAFARAVDDELACFQKDRGYLETPEVVNSDIFRDDTYMYHKQVAQAHADYCPDATKRAAGATVAYLFREAGQVIRADYASETAKISDVVEKMRQEPYASALETIGMSGAADEIEAANQAFNEVYKKRAAKEYGRAATASMKELRAAADDAFDALAQAINALYSVNEMVTKEEATREALAKVIDDVNILVTRFRKTIGKKTPSVPTDPTEPTDPEEPTEPTDPEGGETESPGRI</sequence>
<dbReference type="Proteomes" id="UP000823847">
    <property type="component" value="Unassembled WGS sequence"/>
</dbReference>
<dbReference type="AlphaFoldDB" id="A0A9D1XRZ6"/>
<reference evidence="2" key="2">
    <citation type="submission" date="2021-04" db="EMBL/GenBank/DDBJ databases">
        <authorList>
            <person name="Gilroy R."/>
        </authorList>
    </citation>
    <scope>NUCLEOTIDE SEQUENCE</scope>
    <source>
        <strain evidence="2">ChiHecec2B26-12326</strain>
    </source>
</reference>
<evidence type="ECO:0000256" key="1">
    <source>
        <dbReference type="SAM" id="MobiDB-lite"/>
    </source>
</evidence>
<evidence type="ECO:0000313" key="2">
    <source>
        <dbReference type="EMBL" id="HIX86672.1"/>
    </source>
</evidence>
<accession>A0A9D1XRZ6</accession>
<organism evidence="2 3">
    <name type="scientific">Candidatus Parabacteroides intestinigallinarum</name>
    <dbReference type="NCBI Taxonomy" id="2838722"/>
    <lineage>
        <taxon>Bacteria</taxon>
        <taxon>Pseudomonadati</taxon>
        <taxon>Bacteroidota</taxon>
        <taxon>Bacteroidia</taxon>
        <taxon>Bacteroidales</taxon>
        <taxon>Tannerellaceae</taxon>
        <taxon>Parabacteroides</taxon>
    </lineage>
</organism>
<name>A0A9D1XRZ6_9BACT</name>
<feature type="compositionally biased region" description="Acidic residues" evidence="1">
    <location>
        <begin position="252"/>
        <end position="269"/>
    </location>
</feature>
<feature type="region of interest" description="Disordered" evidence="1">
    <location>
        <begin position="239"/>
        <end position="276"/>
    </location>
</feature>
<evidence type="ECO:0000313" key="3">
    <source>
        <dbReference type="Proteomes" id="UP000823847"/>
    </source>
</evidence>
<evidence type="ECO:0008006" key="4">
    <source>
        <dbReference type="Google" id="ProtNLM"/>
    </source>
</evidence>
<gene>
    <name evidence="2" type="ORF">H9848_08735</name>
</gene>
<dbReference type="InterPro" id="IPR046228">
    <property type="entry name" value="DUF6261"/>
</dbReference>
<protein>
    <recommendedName>
        <fullName evidence="4">Cell surface protein</fullName>
    </recommendedName>
</protein>